<gene>
    <name evidence="1" type="ORF">UFOPK2399_00840</name>
</gene>
<accession>A0A6J6P0Z8</accession>
<protein>
    <submittedName>
        <fullName evidence="1">Unannotated protein</fullName>
    </submittedName>
</protein>
<dbReference type="EMBL" id="CAEZXP010000001">
    <property type="protein sequence ID" value="CAB4692821.1"/>
    <property type="molecule type" value="Genomic_DNA"/>
</dbReference>
<name>A0A6J6P0Z8_9ZZZZ</name>
<sequence length="214" mass="22956">MRGVRIRLLTALIVCAALLVVAGCGSSSKTSAPAVTTAAAPAAPHCAYRPGWQKLANRIKAAVYCPGWLPDPLTAQLGGRWNNINSVSADRSYLMSFVWQETGMGVGGGELHVNLRGYPGVTTIPSCTRGGGDHTPIPCFDEPNGTMNANGIKATVYTVNQDADAWHILLLWHANGGLYTLSEHLAPPLTFNKLLTYLRHELTQLVLIQPNLKT</sequence>
<dbReference type="PROSITE" id="PS51257">
    <property type="entry name" value="PROKAR_LIPOPROTEIN"/>
    <property type="match status" value="1"/>
</dbReference>
<proteinExistence type="predicted"/>
<evidence type="ECO:0000313" key="1">
    <source>
        <dbReference type="EMBL" id="CAB4692821.1"/>
    </source>
</evidence>
<reference evidence="1" key="1">
    <citation type="submission" date="2020-05" db="EMBL/GenBank/DDBJ databases">
        <authorList>
            <person name="Chiriac C."/>
            <person name="Salcher M."/>
            <person name="Ghai R."/>
            <person name="Kavagutti S V."/>
        </authorList>
    </citation>
    <scope>NUCLEOTIDE SEQUENCE</scope>
</reference>
<organism evidence="1">
    <name type="scientific">freshwater metagenome</name>
    <dbReference type="NCBI Taxonomy" id="449393"/>
    <lineage>
        <taxon>unclassified sequences</taxon>
        <taxon>metagenomes</taxon>
        <taxon>ecological metagenomes</taxon>
    </lineage>
</organism>
<dbReference type="AlphaFoldDB" id="A0A6J6P0Z8"/>